<dbReference type="eggNOG" id="COG5658">
    <property type="taxonomic scope" value="Bacteria"/>
</dbReference>
<dbReference type="Proteomes" id="UP000004208">
    <property type="component" value="Unassembled WGS sequence"/>
</dbReference>
<reference evidence="3" key="1">
    <citation type="submission" date="2010-06" db="EMBL/GenBank/DDBJ databases">
        <authorList>
            <person name="Muzny D."/>
            <person name="Qin X."/>
            <person name="Buhay C."/>
            <person name="Dugan-Rocha S."/>
            <person name="Ding Y."/>
            <person name="Chen G."/>
            <person name="Hawes A."/>
            <person name="Holder M."/>
            <person name="Jhangiani S."/>
            <person name="Johnson A."/>
            <person name="Khan Z."/>
            <person name="Li Z."/>
            <person name="Liu W."/>
            <person name="Liu X."/>
            <person name="Perez L."/>
            <person name="Shen H."/>
            <person name="Wang Q."/>
            <person name="Watt J."/>
            <person name="Xi L."/>
            <person name="Xin Y."/>
            <person name="Zhou J."/>
            <person name="Deng J."/>
            <person name="Jiang H."/>
            <person name="Liu Y."/>
            <person name="Qu J."/>
            <person name="Song X.-Z."/>
            <person name="Zhang L."/>
            <person name="Villasana D."/>
            <person name="Johnson A."/>
            <person name="Liu J."/>
            <person name="Liyanage D."/>
            <person name="Lorensuhewa L."/>
            <person name="Robinson T."/>
            <person name="Song A."/>
            <person name="Song B.-B."/>
            <person name="Dinh H."/>
            <person name="Thornton R."/>
            <person name="Coyle M."/>
            <person name="Francisco L."/>
            <person name="Jackson L."/>
            <person name="Javaid M."/>
            <person name="Korchina V."/>
            <person name="Kovar C."/>
            <person name="Mata R."/>
            <person name="Mathew T."/>
            <person name="Ngo R."/>
            <person name="Nguyen L."/>
            <person name="Nguyen N."/>
            <person name="Okwuonu G."/>
            <person name="Ongeri F."/>
            <person name="Pham C."/>
            <person name="Simmons D."/>
            <person name="Wilczek-Boney K."/>
            <person name="Hale W."/>
            <person name="Jakkamsetti A."/>
            <person name="Pham P."/>
            <person name="Ruth R."/>
            <person name="San Lucas F."/>
            <person name="Warren J."/>
            <person name="Zhang J."/>
            <person name="Zhao Z."/>
            <person name="Zhou C."/>
            <person name="Zhu D."/>
            <person name="Lee S."/>
            <person name="Bess C."/>
            <person name="Blankenburg K."/>
            <person name="Forbes L."/>
            <person name="Fu Q."/>
            <person name="Gubbala S."/>
            <person name="Hirani K."/>
            <person name="Jayaseelan J.C."/>
            <person name="Lara F."/>
            <person name="Munidasa M."/>
            <person name="Palculict T."/>
            <person name="Patil S."/>
            <person name="Pu L.-L."/>
            <person name="Saada N."/>
            <person name="Tang L."/>
            <person name="Weissenberger G."/>
            <person name="Zhu Y."/>
            <person name="Hemphill L."/>
            <person name="Shang Y."/>
            <person name="Youmans B."/>
            <person name="Ayvaz T."/>
            <person name="Ross M."/>
            <person name="Santibanez J."/>
            <person name="Aqrawi P."/>
            <person name="Gross S."/>
            <person name="Joshi V."/>
            <person name="Fowler G."/>
            <person name="Nazareth L."/>
            <person name="Reid J."/>
            <person name="Worley K."/>
            <person name="Petrosino J."/>
            <person name="Highlander S."/>
            <person name="Gibbs R."/>
        </authorList>
    </citation>
    <scope>NUCLEOTIDE SEQUENCE [LARGE SCALE GENOMIC DNA]</scope>
    <source>
        <strain evidence="3">ATCC 33030</strain>
    </source>
</reference>
<dbReference type="AlphaFoldDB" id="D7W978"/>
<evidence type="ECO:0000313" key="3">
    <source>
        <dbReference type="EMBL" id="EFK55358.1"/>
    </source>
</evidence>
<protein>
    <recommendedName>
        <fullName evidence="5">SdpI/YhfL protein family</fullName>
    </recommendedName>
</protein>
<organism evidence="3 4">
    <name type="scientific">Corynebacterium genitalium ATCC 33030</name>
    <dbReference type="NCBI Taxonomy" id="585529"/>
    <lineage>
        <taxon>Bacteria</taxon>
        <taxon>Bacillati</taxon>
        <taxon>Actinomycetota</taxon>
        <taxon>Actinomycetes</taxon>
        <taxon>Mycobacteriales</taxon>
        <taxon>Corynebacteriaceae</taxon>
        <taxon>Corynebacterium</taxon>
    </lineage>
</organism>
<keyword evidence="4" id="KW-1185">Reference proteome</keyword>
<accession>D7W978</accession>
<comment type="caution">
    <text evidence="3">The sequence shown here is derived from an EMBL/GenBank/DDBJ whole genome shotgun (WGS) entry which is preliminary data.</text>
</comment>
<evidence type="ECO:0008006" key="5">
    <source>
        <dbReference type="Google" id="ProtNLM"/>
    </source>
</evidence>
<dbReference type="HOGENOM" id="CLU_113638_0_0_11"/>
<dbReference type="OrthoDB" id="4420493at2"/>
<keyword evidence="2" id="KW-0472">Membrane</keyword>
<gene>
    <name evidence="3" type="ORF">HMPREF0291_10616</name>
</gene>
<sequence>MSAGVIIGILLIIAALALLIPGVLATAGRLPGNSIVGLRVPEVRKDEEVWDTAHKVVGPFFILAGVTLAFGAAFSFIAHGWLWAAPVLLIIAAVVAVAVGGNQGARTAQLVDEARTQTPEPEPTPNVNLDALRNAAKQADEN</sequence>
<dbReference type="RefSeq" id="WP_005287782.1">
    <property type="nucleotide sequence ID" value="NZ_CM000961.1"/>
</dbReference>
<keyword evidence="2" id="KW-1133">Transmembrane helix</keyword>
<evidence type="ECO:0000256" key="2">
    <source>
        <dbReference type="SAM" id="Phobius"/>
    </source>
</evidence>
<evidence type="ECO:0000256" key="1">
    <source>
        <dbReference type="SAM" id="MobiDB-lite"/>
    </source>
</evidence>
<dbReference type="STRING" id="585529.HMPREF0291_10616"/>
<proteinExistence type="predicted"/>
<feature type="transmembrane region" description="Helical" evidence="2">
    <location>
        <begin position="81"/>
        <end position="101"/>
    </location>
</feature>
<evidence type="ECO:0000313" key="4">
    <source>
        <dbReference type="Proteomes" id="UP000004208"/>
    </source>
</evidence>
<feature type="region of interest" description="Disordered" evidence="1">
    <location>
        <begin position="114"/>
        <end position="142"/>
    </location>
</feature>
<name>D7W978_9CORY</name>
<keyword evidence="2" id="KW-0812">Transmembrane</keyword>
<dbReference type="InterPro" id="IPR025962">
    <property type="entry name" value="SdpI/YhfL"/>
</dbReference>
<feature type="transmembrane region" description="Helical" evidence="2">
    <location>
        <begin position="56"/>
        <end position="74"/>
    </location>
</feature>
<dbReference type="Pfam" id="PF13630">
    <property type="entry name" value="SdpI"/>
    <property type="match status" value="1"/>
</dbReference>
<dbReference type="EMBL" id="ACLJ02000001">
    <property type="protein sequence ID" value="EFK55358.1"/>
    <property type="molecule type" value="Genomic_DNA"/>
</dbReference>